<dbReference type="Pfam" id="PF01367">
    <property type="entry name" value="5_3_exonuc"/>
    <property type="match status" value="1"/>
</dbReference>
<evidence type="ECO:0000256" key="5">
    <source>
        <dbReference type="ARBA" id="ARBA00022842"/>
    </source>
</evidence>
<dbReference type="Pfam" id="PF02739">
    <property type="entry name" value="5_3_exonuc_N"/>
    <property type="match status" value="1"/>
</dbReference>
<dbReference type="CDD" id="cd09859">
    <property type="entry name" value="PIN_53EXO"/>
    <property type="match status" value="1"/>
</dbReference>
<dbReference type="SUPFAM" id="SSF88723">
    <property type="entry name" value="PIN domain-like"/>
    <property type="match status" value="1"/>
</dbReference>
<evidence type="ECO:0000256" key="2">
    <source>
        <dbReference type="ARBA" id="ARBA00022723"/>
    </source>
</evidence>
<dbReference type="InterPro" id="IPR002421">
    <property type="entry name" value="5-3_exonuclease"/>
</dbReference>
<proteinExistence type="predicted"/>
<comment type="caution">
    <text evidence="9">The sequence shown here is derived from an EMBL/GenBank/DDBJ whole genome shotgun (WGS) entry which is preliminary data.</text>
</comment>
<evidence type="ECO:0000313" key="10">
    <source>
        <dbReference type="Proteomes" id="UP001155546"/>
    </source>
</evidence>
<dbReference type="InterPro" id="IPR020046">
    <property type="entry name" value="5-3_exonucl_a-hlix_arch_N"/>
</dbReference>
<reference evidence="9" key="1">
    <citation type="journal article" date="2023" name="Int. J. Syst. Evol. Microbiol.">
        <title>&lt;i&gt;Shewanella septentrionalis&lt;/i&gt; sp. nov. and &lt;i&gt;Shewanella holmiensis&lt;/i&gt; sp. nov., isolated from Baltic Sea water and sediments.</title>
        <authorList>
            <person name="Martin-Rodriguez A.J."/>
            <person name="Thorell K."/>
            <person name="Joffre E."/>
            <person name="Jensie-Markopoulos S."/>
            <person name="Moore E.R.B."/>
            <person name="Sjoling A."/>
        </authorList>
    </citation>
    <scope>NUCLEOTIDE SEQUENCE</scope>
    <source>
        <strain evidence="9">SP1S2-7</strain>
    </source>
</reference>
<dbReference type="EMBL" id="JAMTCD010000007">
    <property type="protein sequence ID" value="MCT7941574.1"/>
    <property type="molecule type" value="Genomic_DNA"/>
</dbReference>
<dbReference type="FunFam" id="1.10.150.20:FF:000003">
    <property type="entry name" value="DNA polymerase I"/>
    <property type="match status" value="1"/>
</dbReference>
<dbReference type="SUPFAM" id="SSF47807">
    <property type="entry name" value="5' to 3' exonuclease, C-terminal subdomain"/>
    <property type="match status" value="1"/>
</dbReference>
<dbReference type="NCBIfam" id="NF007017">
    <property type="entry name" value="PRK09482.1"/>
    <property type="match status" value="1"/>
</dbReference>
<keyword evidence="6" id="KW-0630">Potassium</keyword>
<dbReference type="GO" id="GO:0017108">
    <property type="term" value="F:5'-flap endonuclease activity"/>
    <property type="evidence" value="ECO:0007669"/>
    <property type="project" value="InterPro"/>
</dbReference>
<dbReference type="PANTHER" id="PTHR42646">
    <property type="entry name" value="FLAP ENDONUCLEASE XNI"/>
    <property type="match status" value="1"/>
</dbReference>
<dbReference type="InterPro" id="IPR036279">
    <property type="entry name" value="5-3_exonuclease_C_sf"/>
</dbReference>
<protein>
    <submittedName>
        <fullName evidence="9">Flap endonuclease Xni</fullName>
        <ecNumber evidence="9">3.1.-.-</ecNumber>
    </submittedName>
</protein>
<evidence type="ECO:0000256" key="6">
    <source>
        <dbReference type="ARBA" id="ARBA00022958"/>
    </source>
</evidence>
<keyword evidence="7" id="KW-0238">DNA-binding</keyword>
<evidence type="ECO:0000256" key="7">
    <source>
        <dbReference type="ARBA" id="ARBA00023125"/>
    </source>
</evidence>
<evidence type="ECO:0000313" key="9">
    <source>
        <dbReference type="EMBL" id="MCT7941574.1"/>
    </source>
</evidence>
<dbReference type="InterPro" id="IPR038969">
    <property type="entry name" value="FEN"/>
</dbReference>
<dbReference type="GO" id="GO:0003677">
    <property type="term" value="F:DNA binding"/>
    <property type="evidence" value="ECO:0007669"/>
    <property type="project" value="UniProtKB-KW"/>
</dbReference>
<dbReference type="SMART" id="SM00279">
    <property type="entry name" value="HhH2"/>
    <property type="match status" value="1"/>
</dbReference>
<keyword evidence="5" id="KW-0460">Magnesium</keyword>
<dbReference type="Gene3D" id="3.40.50.1010">
    <property type="entry name" value="5'-nuclease"/>
    <property type="match status" value="1"/>
</dbReference>
<dbReference type="EC" id="3.1.-.-" evidence="9"/>
<dbReference type="GO" id="GO:0008409">
    <property type="term" value="F:5'-3' exonuclease activity"/>
    <property type="evidence" value="ECO:0007669"/>
    <property type="project" value="InterPro"/>
</dbReference>
<dbReference type="Proteomes" id="UP001155546">
    <property type="component" value="Unassembled WGS sequence"/>
</dbReference>
<keyword evidence="4 9" id="KW-0378">Hydrolase</keyword>
<dbReference type="GO" id="GO:0046872">
    <property type="term" value="F:metal ion binding"/>
    <property type="evidence" value="ECO:0007669"/>
    <property type="project" value="UniProtKB-KW"/>
</dbReference>
<evidence type="ECO:0000259" key="8">
    <source>
        <dbReference type="SMART" id="SM00475"/>
    </source>
</evidence>
<dbReference type="GO" id="GO:0033567">
    <property type="term" value="P:DNA replication, Okazaki fragment processing"/>
    <property type="evidence" value="ECO:0007669"/>
    <property type="project" value="InterPro"/>
</dbReference>
<dbReference type="Gene3D" id="1.10.150.20">
    <property type="entry name" value="5' to 3' exonuclease, C-terminal subdomain"/>
    <property type="match status" value="1"/>
</dbReference>
<evidence type="ECO:0000256" key="4">
    <source>
        <dbReference type="ARBA" id="ARBA00022801"/>
    </source>
</evidence>
<keyword evidence="2" id="KW-0479">Metal-binding</keyword>
<feature type="domain" description="5'-3' exonuclease" evidence="8">
    <location>
        <begin position="2"/>
        <end position="251"/>
    </location>
</feature>
<keyword evidence="10" id="KW-1185">Reference proteome</keyword>
<dbReference type="InterPro" id="IPR029060">
    <property type="entry name" value="PIN-like_dom_sf"/>
</dbReference>
<organism evidence="9 10">
    <name type="scientific">Shewanella holmiensis</name>
    <dbReference type="NCBI Taxonomy" id="2952222"/>
    <lineage>
        <taxon>Bacteria</taxon>
        <taxon>Pseudomonadati</taxon>
        <taxon>Pseudomonadota</taxon>
        <taxon>Gammaproteobacteria</taxon>
        <taxon>Alteromonadales</taxon>
        <taxon>Shewanellaceae</taxon>
        <taxon>Shewanella</taxon>
    </lineage>
</organism>
<keyword evidence="1" id="KW-0540">Nuclease</keyword>
<dbReference type="PANTHER" id="PTHR42646:SF2">
    <property type="entry name" value="5'-3' EXONUCLEASE FAMILY PROTEIN"/>
    <property type="match status" value="1"/>
</dbReference>
<sequence>MNKLLIIDGLNLVRRIHAVLPDENDIESVKVRSLAACHKMLQLHQPTHVIVVWDGEQESWRKKLYSDYKKGRKPMPTPLQIGLKDIKAALAAEHIHSLDALSEADDVIATLALKITQNQGQAIIASTDKGFSQLPQHELIIWDHFNQQAFDLVEHERKLGVVHGQFLDFIALAGDSGNKIPGIAGIGPKSAADLLNKFRTLANLYRSLENLGPKQAQKLAEGKELARISYKLAQLQCDIPLNINLKQFRYQVDINKHV</sequence>
<dbReference type="InterPro" id="IPR008918">
    <property type="entry name" value="HhH2"/>
</dbReference>
<dbReference type="SMART" id="SM00475">
    <property type="entry name" value="53EXOc"/>
    <property type="match status" value="1"/>
</dbReference>
<evidence type="ECO:0000256" key="3">
    <source>
        <dbReference type="ARBA" id="ARBA00022759"/>
    </source>
</evidence>
<name>A0A9X2WLG1_9GAMM</name>
<dbReference type="InterPro" id="IPR020045">
    <property type="entry name" value="DNA_polI_H3TH"/>
</dbReference>
<gene>
    <name evidence="9" type="primary">xni</name>
    <name evidence="9" type="ORF">NE535_07155</name>
</gene>
<accession>A0A9X2WLG1</accession>
<dbReference type="CDD" id="cd09898">
    <property type="entry name" value="H3TH_53EXO"/>
    <property type="match status" value="1"/>
</dbReference>
<dbReference type="RefSeq" id="WP_261297969.1">
    <property type="nucleotide sequence ID" value="NZ_JAMTCD010000007.1"/>
</dbReference>
<dbReference type="AlphaFoldDB" id="A0A9X2WLG1"/>
<evidence type="ECO:0000256" key="1">
    <source>
        <dbReference type="ARBA" id="ARBA00022722"/>
    </source>
</evidence>
<keyword evidence="3 9" id="KW-0255">Endonuclease</keyword>